<gene>
    <name evidence="3" type="ORF">BSZ32_07500</name>
</gene>
<evidence type="ECO:0000313" key="4">
    <source>
        <dbReference type="Proteomes" id="UP000239907"/>
    </source>
</evidence>
<organism evidence="3 4">
    <name type="scientific">Rubritalea profundi</name>
    <dbReference type="NCBI Taxonomy" id="1658618"/>
    <lineage>
        <taxon>Bacteria</taxon>
        <taxon>Pseudomonadati</taxon>
        <taxon>Verrucomicrobiota</taxon>
        <taxon>Verrucomicrobiia</taxon>
        <taxon>Verrucomicrobiales</taxon>
        <taxon>Rubritaleaceae</taxon>
        <taxon>Rubritalea</taxon>
    </lineage>
</organism>
<evidence type="ECO:0000256" key="2">
    <source>
        <dbReference type="ARBA" id="ARBA00022526"/>
    </source>
</evidence>
<reference evidence="3 4" key="1">
    <citation type="submission" date="2016-12" db="EMBL/GenBank/DDBJ databases">
        <title>Study of bacterial adaptation to deep sea.</title>
        <authorList>
            <person name="Song J."/>
            <person name="Yoshizawa S."/>
            <person name="Kogure K."/>
        </authorList>
    </citation>
    <scope>NUCLEOTIDE SEQUENCE [LARGE SCALE GENOMIC DNA]</scope>
    <source>
        <strain evidence="3 4">SAORIC-165</strain>
    </source>
</reference>
<evidence type="ECO:0000256" key="1">
    <source>
        <dbReference type="ARBA" id="ARBA00005564"/>
    </source>
</evidence>
<sequence>MCCQILNAEQLHLYIGNGSSDGISKALLDTDTGVISEPRITSPAVSPNFLVFSKGKQFCYSTTRSKHSDGKSNLGGVSAYLRTEDGTLVFLQSRLTGGTGACHVSLDRTGTCLFSANYGAGKVSSYKVKVDGTLSPAVSVIEHKGKGPHLHRQKSPHAHSAYASANNKFVYAADLGTDSIEVYSLDEKTAELKSVATVACPPGSGPRHMCFSLDGSFLYVLNELKPSVTTFKCDLASGGLTMGKTIPLLEDGVKNIACSEIRMSDDGRFIYAANRDLKNEGRDSISVLSVDGSGSLKLIQTAPVGVWIPRHFDITPDGRLLVVAGQKSNAVVTFHRDPATGMLKPTGKRIAVKLPMWIGFVRP</sequence>
<dbReference type="PANTHER" id="PTHR30344:SF1">
    <property type="entry name" value="6-PHOSPHOGLUCONOLACTONASE"/>
    <property type="match status" value="1"/>
</dbReference>
<dbReference type="GO" id="GO:0006006">
    <property type="term" value="P:glucose metabolic process"/>
    <property type="evidence" value="ECO:0007669"/>
    <property type="project" value="UniProtKB-KW"/>
</dbReference>
<comment type="similarity">
    <text evidence="1">Belongs to the cycloisomerase 2 family.</text>
</comment>
<keyword evidence="4" id="KW-1185">Reference proteome</keyword>
<dbReference type="GO" id="GO:0005829">
    <property type="term" value="C:cytosol"/>
    <property type="evidence" value="ECO:0007669"/>
    <property type="project" value="TreeGrafter"/>
</dbReference>
<keyword evidence="2" id="KW-0313">Glucose metabolism</keyword>
<dbReference type="InterPro" id="IPR015943">
    <property type="entry name" value="WD40/YVTN_repeat-like_dom_sf"/>
</dbReference>
<dbReference type="Proteomes" id="UP000239907">
    <property type="component" value="Unassembled WGS sequence"/>
</dbReference>
<dbReference type="AlphaFoldDB" id="A0A2S7U5J5"/>
<dbReference type="EMBL" id="MQWA01000001">
    <property type="protein sequence ID" value="PQJ30285.1"/>
    <property type="molecule type" value="Genomic_DNA"/>
</dbReference>
<dbReference type="InterPro" id="IPR011048">
    <property type="entry name" value="Haem_d1_sf"/>
</dbReference>
<accession>A0A2S7U5J5</accession>
<proteinExistence type="inferred from homology"/>
<protein>
    <recommendedName>
        <fullName evidence="5">6-phosphogluconolactonase</fullName>
    </recommendedName>
</protein>
<dbReference type="Gene3D" id="2.130.10.10">
    <property type="entry name" value="YVTN repeat-like/Quinoprotein amine dehydrogenase"/>
    <property type="match status" value="1"/>
</dbReference>
<name>A0A2S7U5J5_9BACT</name>
<dbReference type="GO" id="GO:0017057">
    <property type="term" value="F:6-phosphogluconolactonase activity"/>
    <property type="evidence" value="ECO:0007669"/>
    <property type="project" value="TreeGrafter"/>
</dbReference>
<dbReference type="InterPro" id="IPR050282">
    <property type="entry name" value="Cycloisomerase_2"/>
</dbReference>
<dbReference type="InterPro" id="IPR019405">
    <property type="entry name" value="Lactonase_7-beta_prop"/>
</dbReference>
<keyword evidence="2" id="KW-0119">Carbohydrate metabolism</keyword>
<evidence type="ECO:0000313" key="3">
    <source>
        <dbReference type="EMBL" id="PQJ30285.1"/>
    </source>
</evidence>
<dbReference type="SUPFAM" id="SSF51004">
    <property type="entry name" value="C-terminal (heme d1) domain of cytochrome cd1-nitrite reductase"/>
    <property type="match status" value="1"/>
</dbReference>
<comment type="caution">
    <text evidence="3">The sequence shown here is derived from an EMBL/GenBank/DDBJ whole genome shotgun (WGS) entry which is preliminary data.</text>
</comment>
<dbReference type="Pfam" id="PF10282">
    <property type="entry name" value="Lactonase"/>
    <property type="match status" value="1"/>
</dbReference>
<evidence type="ECO:0008006" key="5">
    <source>
        <dbReference type="Google" id="ProtNLM"/>
    </source>
</evidence>
<dbReference type="PANTHER" id="PTHR30344">
    <property type="entry name" value="6-PHOSPHOGLUCONOLACTONASE-RELATED"/>
    <property type="match status" value="1"/>
</dbReference>